<feature type="domain" description="FecR N-terminal" evidence="3">
    <location>
        <begin position="15"/>
        <end position="55"/>
    </location>
</feature>
<evidence type="ECO:0000313" key="5">
    <source>
        <dbReference type="Proteomes" id="UP000230709"/>
    </source>
</evidence>
<keyword evidence="1" id="KW-0472">Membrane</keyword>
<keyword evidence="5" id="KW-1185">Reference proteome</keyword>
<dbReference type="KEGG" id="mtw:CQW49_02125"/>
<dbReference type="GO" id="GO:0016989">
    <property type="term" value="F:sigma factor antagonist activity"/>
    <property type="evidence" value="ECO:0007669"/>
    <property type="project" value="TreeGrafter"/>
</dbReference>
<feature type="domain" description="FecR protein" evidence="2">
    <location>
        <begin position="111"/>
        <end position="199"/>
    </location>
</feature>
<reference evidence="5" key="1">
    <citation type="submission" date="2017-10" db="EMBL/GenBank/DDBJ databases">
        <title>Completed PacBio SMRT sequence of Methylosinus trichosporium OB3b reveals presence of a third large plasmid.</title>
        <authorList>
            <person name="Charles T.C."/>
            <person name="Lynch M.D.J."/>
            <person name="Heil J.R."/>
            <person name="Cheng J."/>
        </authorList>
    </citation>
    <scope>NUCLEOTIDE SEQUENCE [LARGE SCALE GENOMIC DNA]</scope>
    <source>
        <strain evidence="5">OB3b</strain>
    </source>
</reference>
<organism evidence="4 5">
    <name type="scientific">Methylosinus trichosporium (strain ATCC 35070 / NCIMB 11131 / UNIQEM 75 / OB3b)</name>
    <dbReference type="NCBI Taxonomy" id="595536"/>
    <lineage>
        <taxon>Bacteria</taxon>
        <taxon>Pseudomonadati</taxon>
        <taxon>Pseudomonadota</taxon>
        <taxon>Alphaproteobacteria</taxon>
        <taxon>Hyphomicrobiales</taxon>
        <taxon>Methylocystaceae</taxon>
        <taxon>Methylosinus</taxon>
    </lineage>
</organism>
<protein>
    <submittedName>
        <fullName evidence="4">Iron dicitrate transport regulator FecR</fullName>
    </submittedName>
</protein>
<keyword evidence="1" id="KW-0812">Transmembrane</keyword>
<accession>A0A2D2CVW4</accession>
<dbReference type="PANTHER" id="PTHR30273">
    <property type="entry name" value="PERIPLASMIC SIGNAL SENSOR AND SIGMA FACTOR ACTIVATOR FECR-RELATED"/>
    <property type="match status" value="1"/>
</dbReference>
<dbReference type="EMBL" id="CP023737">
    <property type="protein sequence ID" value="ATQ66824.1"/>
    <property type="molecule type" value="Genomic_DNA"/>
</dbReference>
<dbReference type="Pfam" id="PF04773">
    <property type="entry name" value="FecR"/>
    <property type="match status" value="1"/>
</dbReference>
<dbReference type="InterPro" id="IPR012373">
    <property type="entry name" value="Ferrdict_sens_TM"/>
</dbReference>
<evidence type="ECO:0000313" key="4">
    <source>
        <dbReference type="EMBL" id="ATQ66824.1"/>
    </source>
</evidence>
<evidence type="ECO:0000256" key="1">
    <source>
        <dbReference type="SAM" id="Phobius"/>
    </source>
</evidence>
<evidence type="ECO:0000259" key="2">
    <source>
        <dbReference type="Pfam" id="PF04773"/>
    </source>
</evidence>
<dbReference type="AlphaFoldDB" id="A0A2D2CVW4"/>
<sequence length="312" mass="33687">MSNGQKEPESDAAGDAAIEWFVRLREGPLAPDEKAELDAWLAEDAANAVAFDEVLSMYGDLAVMSPSRAERPRRRLPRIRVAALAGVAAAALALFASFDEIATRLRADHFAGAGERKLVTLDDGSRVLLDSRSAIALRYSPGERRLALLSGEAWFEVAPDVSRPFIVEAGGGAVTALGTAFDVALEGAGARVTVTEHRVSLSSGGRSVVVDEGRQSAFEPDAAARSPEPVNVDQVTAWRRGKLIVTKKPLRDVLAAIGRYHRGFVYCVERSICERRVSGVFGADDALQSLQEIETSLGLRAIHLTRYMILLY</sequence>
<dbReference type="InterPro" id="IPR032623">
    <property type="entry name" value="FecR_N"/>
</dbReference>
<dbReference type="Proteomes" id="UP000230709">
    <property type="component" value="Chromosome"/>
</dbReference>
<name>A0A2D2CVW4_METT3</name>
<proteinExistence type="predicted"/>
<dbReference type="STRING" id="595536.GCA_000178815_00519"/>
<dbReference type="Pfam" id="PF16220">
    <property type="entry name" value="DUF4880"/>
    <property type="match status" value="1"/>
</dbReference>
<dbReference type="RefSeq" id="WP_003612741.1">
    <property type="nucleotide sequence ID" value="NZ_ADVE02000001.1"/>
</dbReference>
<evidence type="ECO:0000259" key="3">
    <source>
        <dbReference type="Pfam" id="PF16220"/>
    </source>
</evidence>
<dbReference type="Gene3D" id="2.60.120.1440">
    <property type="match status" value="1"/>
</dbReference>
<dbReference type="InterPro" id="IPR006860">
    <property type="entry name" value="FecR"/>
</dbReference>
<dbReference type="PIRSF" id="PIRSF018266">
    <property type="entry name" value="FecR"/>
    <property type="match status" value="1"/>
</dbReference>
<feature type="transmembrane region" description="Helical" evidence="1">
    <location>
        <begin position="81"/>
        <end position="98"/>
    </location>
</feature>
<gene>
    <name evidence="4" type="ORF">CQW49_02125</name>
</gene>
<keyword evidence="1" id="KW-1133">Transmembrane helix</keyword>
<dbReference type="PANTHER" id="PTHR30273:SF2">
    <property type="entry name" value="PROTEIN FECR"/>
    <property type="match status" value="1"/>
</dbReference>